<evidence type="ECO:0000313" key="1">
    <source>
        <dbReference type="EMBL" id="CAG8594767.1"/>
    </source>
</evidence>
<sequence length="98" mass="10964">MENRILADVEMKEGTGYKEALQNSLIVKETTTHSVASDSSNPKAKLVDKKLHESSGKLKEKNSLTEDSPQDSYFEIKPKFTKAEINKNLAKPLLTDNK</sequence>
<name>A0ACA9MJF6_9GLOM</name>
<organism evidence="1 2">
    <name type="scientific">Dentiscutata heterogama</name>
    <dbReference type="NCBI Taxonomy" id="1316150"/>
    <lineage>
        <taxon>Eukaryota</taxon>
        <taxon>Fungi</taxon>
        <taxon>Fungi incertae sedis</taxon>
        <taxon>Mucoromycota</taxon>
        <taxon>Glomeromycotina</taxon>
        <taxon>Glomeromycetes</taxon>
        <taxon>Diversisporales</taxon>
        <taxon>Gigasporaceae</taxon>
        <taxon>Dentiscutata</taxon>
    </lineage>
</organism>
<protein>
    <submittedName>
        <fullName evidence="1">14622_t:CDS:1</fullName>
    </submittedName>
</protein>
<gene>
    <name evidence="1" type="ORF">DHETER_LOCUS7003</name>
</gene>
<dbReference type="EMBL" id="CAJVPU010009428">
    <property type="protein sequence ID" value="CAG8594767.1"/>
    <property type="molecule type" value="Genomic_DNA"/>
</dbReference>
<dbReference type="Proteomes" id="UP000789702">
    <property type="component" value="Unassembled WGS sequence"/>
</dbReference>
<accession>A0ACA9MJF6</accession>
<reference evidence="1" key="1">
    <citation type="submission" date="2021-06" db="EMBL/GenBank/DDBJ databases">
        <authorList>
            <person name="Kallberg Y."/>
            <person name="Tangrot J."/>
            <person name="Rosling A."/>
        </authorList>
    </citation>
    <scope>NUCLEOTIDE SEQUENCE</scope>
    <source>
        <strain evidence="1">IL203A</strain>
    </source>
</reference>
<evidence type="ECO:0000313" key="2">
    <source>
        <dbReference type="Proteomes" id="UP000789702"/>
    </source>
</evidence>
<comment type="caution">
    <text evidence="1">The sequence shown here is derived from an EMBL/GenBank/DDBJ whole genome shotgun (WGS) entry which is preliminary data.</text>
</comment>
<feature type="non-terminal residue" evidence="1">
    <location>
        <position position="98"/>
    </location>
</feature>
<proteinExistence type="predicted"/>
<keyword evidence="2" id="KW-1185">Reference proteome</keyword>